<reference evidence="2" key="1">
    <citation type="submission" date="2021-01" db="EMBL/GenBank/DDBJ databases">
        <title>Caligus Genome Assembly.</title>
        <authorList>
            <person name="Gallardo-Escarate C."/>
        </authorList>
    </citation>
    <scope>NUCLEOTIDE SEQUENCE [LARGE SCALE GENOMIC DNA]</scope>
</reference>
<evidence type="ECO:0000313" key="2">
    <source>
        <dbReference type="Proteomes" id="UP000595437"/>
    </source>
</evidence>
<dbReference type="AlphaFoldDB" id="A0A7T8JU31"/>
<proteinExistence type="predicted"/>
<accession>A0A7T8JU31</accession>
<name>A0A7T8JU31_CALRO</name>
<sequence>MKDEEKQFLTRSDIFQLLSNENQLFLLNSDVPSRSPRIYPCVVGLVTRDPPIGRSPTPIVA</sequence>
<gene>
    <name evidence="1" type="ORF">FKW44_022579</name>
</gene>
<evidence type="ECO:0000313" key="1">
    <source>
        <dbReference type="EMBL" id="QQP34629.1"/>
    </source>
</evidence>
<protein>
    <submittedName>
        <fullName evidence="1">Uncharacterized protein</fullName>
    </submittedName>
</protein>
<organism evidence="1 2">
    <name type="scientific">Caligus rogercresseyi</name>
    <name type="common">Sea louse</name>
    <dbReference type="NCBI Taxonomy" id="217165"/>
    <lineage>
        <taxon>Eukaryota</taxon>
        <taxon>Metazoa</taxon>
        <taxon>Ecdysozoa</taxon>
        <taxon>Arthropoda</taxon>
        <taxon>Crustacea</taxon>
        <taxon>Multicrustacea</taxon>
        <taxon>Hexanauplia</taxon>
        <taxon>Copepoda</taxon>
        <taxon>Siphonostomatoida</taxon>
        <taxon>Caligidae</taxon>
        <taxon>Caligus</taxon>
    </lineage>
</organism>
<keyword evidence="2" id="KW-1185">Reference proteome</keyword>
<dbReference type="Proteomes" id="UP000595437">
    <property type="component" value="Chromosome 17"/>
</dbReference>
<dbReference type="EMBL" id="CP045906">
    <property type="protein sequence ID" value="QQP34629.1"/>
    <property type="molecule type" value="Genomic_DNA"/>
</dbReference>